<dbReference type="EMBL" id="CP029551">
    <property type="protein sequence ID" value="AWN37846.1"/>
    <property type="molecule type" value="Genomic_DNA"/>
</dbReference>
<evidence type="ECO:0000256" key="5">
    <source>
        <dbReference type="ARBA" id="ARBA00022692"/>
    </source>
</evidence>
<dbReference type="OrthoDB" id="7943907at2"/>
<evidence type="ECO:0000313" key="12">
    <source>
        <dbReference type="EMBL" id="AWN37846.1"/>
    </source>
</evidence>
<evidence type="ECO:0000256" key="2">
    <source>
        <dbReference type="ARBA" id="ARBA00004922"/>
    </source>
</evidence>
<evidence type="ECO:0000256" key="9">
    <source>
        <dbReference type="ARBA" id="ARBA00023180"/>
    </source>
</evidence>
<accession>A0A2U8VXI9</accession>
<keyword evidence="7" id="KW-1133">Transmembrane helix</keyword>
<evidence type="ECO:0000256" key="7">
    <source>
        <dbReference type="ARBA" id="ARBA00022989"/>
    </source>
</evidence>
<dbReference type="Proteomes" id="UP000246058">
    <property type="component" value="Chromosome"/>
</dbReference>
<sequence length="507" mass="55858">MDRTVPPPLEGWRPGRNRPGTGSARPTGSMTAYFITCHASVACVRDQFRTLHRPEHLLLYHVDAKAPAALHETVRRLGEAFPNVVVLPSRHYAWAGYSQVATTLEAMDRALASGSDWSHLVVLSEQHCRLRDEAGLAAALEPGVSYVDATPFGAMNPVSQADIAHRFSMEYRELPGIGSFGIVPAAPDPEFLARLRHGSNWYILSRQACAYLRDAARTAPEAARLRAAVHPDENMLQTLLSADGGEGGRIETRETTFVAWPHISGNPDMTFRAEDFRAARAGDRLFIRKRPACLPPEVAAALEGWASLSEADLTAVIGAPPEPSAEAPDPEGTALARRVASRVVRRGRGVQADLPNLRFGLRNPSFSLRFRTARIPDGIDVRILSQDLRHFRVLLLEAESPAIDFVPRLRHGRPAPLLRIRVPEFDFRREILVEEDPARGFWTRPGDGGVIGLVRVIEAYIRVAEGLGAVRAREPVRGLAAARQEAAARGRSLAWSLRRLLKRKRPA</sequence>
<keyword evidence="9" id="KW-0325">Glycoprotein</keyword>
<keyword evidence="8" id="KW-0472">Membrane</keyword>
<reference evidence="12 13" key="1">
    <citation type="submission" date="2018-05" db="EMBL/GenBank/DDBJ databases">
        <title>Complete Genome Sequence of Methylobacterium sp. 17Sr1-43.</title>
        <authorList>
            <person name="Srinivasan S."/>
        </authorList>
    </citation>
    <scope>NUCLEOTIDE SEQUENCE [LARGE SCALE GENOMIC DNA]</scope>
    <source>
        <strain evidence="12 13">17Sr1-43</strain>
    </source>
</reference>
<comment type="similarity">
    <text evidence="10">Belongs to the glycosyltransferase 14 family.</text>
</comment>
<dbReference type="GO" id="GO:0016020">
    <property type="term" value="C:membrane"/>
    <property type="evidence" value="ECO:0007669"/>
    <property type="project" value="UniProtKB-SubCell"/>
</dbReference>
<evidence type="ECO:0000256" key="6">
    <source>
        <dbReference type="ARBA" id="ARBA00022968"/>
    </source>
</evidence>
<dbReference type="PANTHER" id="PTHR19297:SF191">
    <property type="entry name" value="PROTEIN XYLOSYLTRANSFERASE"/>
    <property type="match status" value="1"/>
</dbReference>
<dbReference type="AlphaFoldDB" id="A0A2U8VXI9"/>
<protein>
    <recommendedName>
        <fullName evidence="14">Glycosyl transferase family 14</fullName>
    </recommendedName>
</protein>
<evidence type="ECO:0000256" key="11">
    <source>
        <dbReference type="SAM" id="MobiDB-lite"/>
    </source>
</evidence>
<dbReference type="KEGG" id="meti:DK427_20670"/>
<dbReference type="GO" id="GO:0008375">
    <property type="term" value="F:acetylglucosaminyltransferase activity"/>
    <property type="evidence" value="ECO:0007669"/>
    <property type="project" value="TreeGrafter"/>
</dbReference>
<keyword evidence="5" id="KW-0812">Transmembrane</keyword>
<evidence type="ECO:0000313" key="13">
    <source>
        <dbReference type="Proteomes" id="UP000246058"/>
    </source>
</evidence>
<feature type="region of interest" description="Disordered" evidence="11">
    <location>
        <begin position="1"/>
        <end position="25"/>
    </location>
</feature>
<name>A0A2U8VXI9_9HYPH</name>
<comment type="subcellular location">
    <subcellularLocation>
        <location evidence="1">Membrane</location>
        <topology evidence="1">Single-pass type II membrane protein</topology>
    </subcellularLocation>
</comment>
<evidence type="ECO:0000256" key="8">
    <source>
        <dbReference type="ARBA" id="ARBA00023136"/>
    </source>
</evidence>
<dbReference type="PANTHER" id="PTHR19297">
    <property type="entry name" value="GLYCOSYLTRANSFERASE 14 FAMILY MEMBER"/>
    <property type="match status" value="1"/>
</dbReference>
<evidence type="ECO:0000256" key="1">
    <source>
        <dbReference type="ARBA" id="ARBA00004606"/>
    </source>
</evidence>
<evidence type="ECO:0008006" key="14">
    <source>
        <dbReference type="Google" id="ProtNLM"/>
    </source>
</evidence>
<comment type="pathway">
    <text evidence="2">Protein modification; protein glycosylation.</text>
</comment>
<evidence type="ECO:0000256" key="10">
    <source>
        <dbReference type="ARBA" id="ARBA00038150"/>
    </source>
</evidence>
<dbReference type="InterPro" id="IPR003406">
    <property type="entry name" value="Glyco_trans_14"/>
</dbReference>
<dbReference type="Pfam" id="PF02485">
    <property type="entry name" value="Branch"/>
    <property type="match status" value="1"/>
</dbReference>
<organism evidence="12 13">
    <name type="scientific">Methylobacterium radiodurans</name>
    <dbReference type="NCBI Taxonomy" id="2202828"/>
    <lineage>
        <taxon>Bacteria</taxon>
        <taxon>Pseudomonadati</taxon>
        <taxon>Pseudomonadota</taxon>
        <taxon>Alphaproteobacteria</taxon>
        <taxon>Hyphomicrobiales</taxon>
        <taxon>Methylobacteriaceae</taxon>
        <taxon>Methylobacterium</taxon>
    </lineage>
</organism>
<proteinExistence type="inferred from homology"/>
<evidence type="ECO:0000256" key="4">
    <source>
        <dbReference type="ARBA" id="ARBA00022679"/>
    </source>
</evidence>
<keyword evidence="4" id="KW-0808">Transferase</keyword>
<gene>
    <name evidence="12" type="ORF">DK427_20670</name>
</gene>
<keyword evidence="3" id="KW-0328">Glycosyltransferase</keyword>
<evidence type="ECO:0000256" key="3">
    <source>
        <dbReference type="ARBA" id="ARBA00022676"/>
    </source>
</evidence>
<keyword evidence="6" id="KW-0735">Signal-anchor</keyword>
<keyword evidence="13" id="KW-1185">Reference proteome</keyword>